<dbReference type="PANTHER" id="PTHR13037">
    <property type="entry name" value="FORMIN"/>
    <property type="match status" value="1"/>
</dbReference>
<name>A0A139AMV3_GONPJ</name>
<feature type="compositionally biased region" description="Pro residues" evidence="2">
    <location>
        <begin position="197"/>
        <end position="213"/>
    </location>
</feature>
<protein>
    <recommendedName>
        <fullName evidence="6">Lytic polysaccharide monooxygenase</fullName>
    </recommendedName>
</protein>
<dbReference type="AlphaFoldDB" id="A0A139AMV3"/>
<reference evidence="4 5" key="1">
    <citation type="journal article" date="2015" name="Genome Biol. Evol.">
        <title>Phylogenomic analyses indicate that early fungi evolved digesting cell walls of algal ancestors of land plants.</title>
        <authorList>
            <person name="Chang Y."/>
            <person name="Wang S."/>
            <person name="Sekimoto S."/>
            <person name="Aerts A.L."/>
            <person name="Choi C."/>
            <person name="Clum A."/>
            <person name="LaButti K.M."/>
            <person name="Lindquist E.A."/>
            <person name="Yee Ngan C."/>
            <person name="Ohm R.A."/>
            <person name="Salamov A.A."/>
            <person name="Grigoriev I.V."/>
            <person name="Spatafora J.W."/>
            <person name="Berbee M.L."/>
        </authorList>
    </citation>
    <scope>NUCLEOTIDE SEQUENCE [LARGE SCALE GENOMIC DNA]</scope>
    <source>
        <strain evidence="4 5">JEL478</strain>
    </source>
</reference>
<feature type="signal peptide" evidence="3">
    <location>
        <begin position="1"/>
        <end position="22"/>
    </location>
</feature>
<feature type="compositionally biased region" description="Pro residues" evidence="2">
    <location>
        <begin position="225"/>
        <end position="291"/>
    </location>
</feature>
<dbReference type="Proteomes" id="UP000070544">
    <property type="component" value="Unassembled WGS sequence"/>
</dbReference>
<sequence>MRAHLAILGLTAVLGLCAETRSLEARQERTCDTIYEAFQAGTVMTGVDYSDWIDWQCLRWFPSGIDATHPAAIRTCDTIYASFVAGNTPSAQDQSDWAAWGCTTWFPSGLGASGKPRTCDSIYASFSAGNPPTAQDQSDWAAWGCSTWFPSGISTTTRSCDTIYADYRQGNAPTAQDMQDWLLWSCATWFKNYPVTPSTPPSPATGDVPPSPAAPQGAKHTPRPQRTPTPPPPTIPAPPPSSPPSSSPPPPLASNAVPPPSPAPVPSTPPSSPTPPPASPPAPPLSSPAPVPSSSCSNPAVSVTEIDVGTNVDTNEDDPTLTPITISPISTGSRVAFRSPTTGNVHVVTLKADGTVDPSAPTVQVPIHDFADLKADETGFVILGTRNANGGGTLNCGNPNNLCGTPPNPAIPCHDMYLIRYDGTTESWATKLTSSSADLPPYSTSRTGPQVYMIWWYAHHGRIAFDGTNWAAYFGAAISVSEGGCINIHQGDRMQVVSPSGALLSGHDSFDWGCSHSGYERIVWDDRSGHFVMICKTDNNNRIMYPDSYTTILPVDLSYSNLGDIVKDGNTNAKDGYWTITSNIRNGQPANSDGFADVHLLHFNKAQGGHDQDIVLASSSNSRAPHLASYSTSKLLAVWETSSVTGDFDFWASGRTTYIQVLDAVSGAAVSSPTAVGNGIVGNRYQVWTSFPDGSVAYASKGSSGSTIKIFKVAACA</sequence>
<dbReference type="PRINTS" id="PR01217">
    <property type="entry name" value="PRICHEXTENSN"/>
</dbReference>
<evidence type="ECO:0000256" key="3">
    <source>
        <dbReference type="SAM" id="SignalP"/>
    </source>
</evidence>
<evidence type="ECO:0008006" key="6">
    <source>
        <dbReference type="Google" id="ProtNLM"/>
    </source>
</evidence>
<organism evidence="4 5">
    <name type="scientific">Gonapodya prolifera (strain JEL478)</name>
    <name type="common">Monoblepharis prolifera</name>
    <dbReference type="NCBI Taxonomy" id="1344416"/>
    <lineage>
        <taxon>Eukaryota</taxon>
        <taxon>Fungi</taxon>
        <taxon>Fungi incertae sedis</taxon>
        <taxon>Chytridiomycota</taxon>
        <taxon>Chytridiomycota incertae sedis</taxon>
        <taxon>Monoblepharidomycetes</taxon>
        <taxon>Monoblepharidales</taxon>
        <taxon>Gonapodyaceae</taxon>
        <taxon>Gonapodya</taxon>
    </lineage>
</organism>
<accession>A0A139AMV3</accession>
<evidence type="ECO:0000313" key="5">
    <source>
        <dbReference type="Proteomes" id="UP000070544"/>
    </source>
</evidence>
<dbReference type="EMBL" id="KQ965745">
    <property type="protein sequence ID" value="KXS17843.1"/>
    <property type="molecule type" value="Genomic_DNA"/>
</dbReference>
<evidence type="ECO:0000256" key="1">
    <source>
        <dbReference type="ARBA" id="ARBA00022581"/>
    </source>
</evidence>
<dbReference type="OrthoDB" id="70967at2759"/>
<dbReference type="PANTHER" id="PTHR13037:SF24">
    <property type="entry name" value="POLYCOMB PROTEIN PCL-RELATED"/>
    <property type="match status" value="1"/>
</dbReference>
<gene>
    <name evidence="4" type="ORF">M427DRAFT_144213</name>
</gene>
<proteinExistence type="predicted"/>
<feature type="chain" id="PRO_5007296319" description="Lytic polysaccharide monooxygenase" evidence="3">
    <location>
        <begin position="23"/>
        <end position="717"/>
    </location>
</feature>
<evidence type="ECO:0000256" key="2">
    <source>
        <dbReference type="SAM" id="MobiDB-lite"/>
    </source>
</evidence>
<keyword evidence="3" id="KW-0732">Signal</keyword>
<keyword evidence="5" id="KW-1185">Reference proteome</keyword>
<feature type="region of interest" description="Disordered" evidence="2">
    <location>
        <begin position="197"/>
        <end position="300"/>
    </location>
</feature>
<evidence type="ECO:0000313" key="4">
    <source>
        <dbReference type="EMBL" id="KXS17843.1"/>
    </source>
</evidence>
<keyword evidence="1" id="KW-0945">Host-virus interaction</keyword>
<dbReference type="STRING" id="1344416.A0A139AMV3"/>